<dbReference type="EMBL" id="JQOD01000003">
    <property type="protein sequence ID" value="KGA33235.1"/>
    <property type="molecule type" value="Genomic_DNA"/>
</dbReference>
<proteinExistence type="predicted"/>
<evidence type="ECO:0000313" key="2">
    <source>
        <dbReference type="Proteomes" id="UP000029435"/>
    </source>
</evidence>
<sequence length="310" mass="34800">MSKLNNLRKWLSLDESAKYLERKINEQVAITDILRFALDGHLILSVNLQSPKIAKKVEIKRVKMAETATNVEVYVRENWGVYIGESFSPDREIDFAIATSNEITSLSGVQDTPLLGIERLFAEEQYCKSLGLPKPSRKQDIIRGVTISAGPSGLYQLQHFIDVDDEIEDLYRAAEAAGDANHPAFNNIIEIFKNLSTISMWDADAHMRYIPAPSVPDDIYFVARTANLDKLVEVLNATPVTKTPKQSKKTENAQAKFIKNLLTVMYGADVAENPRKHIDGKMAQIRTDLEAKSLYCPSGVTIENWLSEIE</sequence>
<evidence type="ECO:0000313" key="1">
    <source>
        <dbReference type="EMBL" id="KGA33235.1"/>
    </source>
</evidence>
<organism evidence="1 2">
    <name type="scientific">Pectobacterium brasiliense</name>
    <dbReference type="NCBI Taxonomy" id="180957"/>
    <lineage>
        <taxon>Bacteria</taxon>
        <taxon>Pseudomonadati</taxon>
        <taxon>Pseudomonadota</taxon>
        <taxon>Gammaproteobacteria</taxon>
        <taxon>Enterobacterales</taxon>
        <taxon>Pectobacteriaceae</taxon>
        <taxon>Pectobacterium</taxon>
    </lineage>
</organism>
<comment type="caution">
    <text evidence="1">The sequence shown here is derived from an EMBL/GenBank/DDBJ whole genome shotgun (WGS) entry which is preliminary data.</text>
</comment>
<dbReference type="OrthoDB" id="6555354at2"/>
<protein>
    <submittedName>
        <fullName evidence="1">Uncharacterized protein</fullName>
    </submittedName>
</protein>
<gene>
    <name evidence="1" type="ORF">KU74_15190</name>
</gene>
<dbReference type="Proteomes" id="UP000029435">
    <property type="component" value="Unassembled WGS sequence"/>
</dbReference>
<name>A0A0M2F0C9_9GAMM</name>
<reference evidence="1 2" key="1">
    <citation type="submission" date="2014-08" db="EMBL/GenBank/DDBJ databases">
        <title>Genome sequences of NCPPB Pectobacterium isolates.</title>
        <authorList>
            <person name="Glover R.H."/>
            <person name="Sapp M."/>
            <person name="Elphinstone J."/>
        </authorList>
    </citation>
    <scope>NUCLEOTIDE SEQUENCE [LARGE SCALE GENOMIC DNA]</scope>
    <source>
        <strain evidence="1 2">LMG 21372</strain>
    </source>
</reference>
<dbReference type="RefSeq" id="WP_039316276.1">
    <property type="nucleotide sequence ID" value="NZ_CP084655.1"/>
</dbReference>
<accession>A0A0M2F0C9</accession>
<dbReference type="AlphaFoldDB" id="A0A0M2F0C9"/>